<reference evidence="4" key="1">
    <citation type="submission" date="2020-10" db="EMBL/GenBank/DDBJ databases">
        <authorList>
            <person name="Gilroy R."/>
        </authorList>
    </citation>
    <scope>NUCLEOTIDE SEQUENCE</scope>
    <source>
        <strain evidence="4">ChiGjej2B2-12916</strain>
    </source>
</reference>
<dbReference type="AlphaFoldDB" id="A0A9D1CG85"/>
<evidence type="ECO:0000313" key="5">
    <source>
        <dbReference type="Proteomes" id="UP000886879"/>
    </source>
</evidence>
<dbReference type="NCBIfam" id="NF033551">
    <property type="entry name" value="transpos_IS1182"/>
    <property type="match status" value="1"/>
</dbReference>
<dbReference type="Pfam" id="PF05598">
    <property type="entry name" value="DUF772"/>
    <property type="match status" value="1"/>
</dbReference>
<organism evidence="4 5">
    <name type="scientific">Candidatus Enterenecus faecium</name>
    <dbReference type="NCBI Taxonomy" id="2840780"/>
    <lineage>
        <taxon>Bacteria</taxon>
        <taxon>Bacillati</taxon>
        <taxon>Bacillota</taxon>
        <taxon>Clostridia</taxon>
        <taxon>Eubacteriales</taxon>
        <taxon>Candidatus Enterenecus</taxon>
    </lineage>
</organism>
<evidence type="ECO:0000256" key="1">
    <source>
        <dbReference type="SAM" id="MobiDB-lite"/>
    </source>
</evidence>
<gene>
    <name evidence="4" type="ORF">IAD31_00005</name>
</gene>
<dbReference type="Proteomes" id="UP000886879">
    <property type="component" value="Unassembled WGS sequence"/>
</dbReference>
<accession>A0A9D1CG85</accession>
<evidence type="ECO:0000259" key="3">
    <source>
        <dbReference type="Pfam" id="PF13751"/>
    </source>
</evidence>
<dbReference type="PANTHER" id="PTHR33408">
    <property type="entry name" value="TRANSPOSASE"/>
    <property type="match status" value="1"/>
</dbReference>
<evidence type="ECO:0000313" key="4">
    <source>
        <dbReference type="EMBL" id="HIQ59973.1"/>
    </source>
</evidence>
<proteinExistence type="predicted"/>
<reference evidence="4" key="2">
    <citation type="journal article" date="2021" name="PeerJ">
        <title>Extensive microbial diversity within the chicken gut microbiome revealed by metagenomics and culture.</title>
        <authorList>
            <person name="Gilroy R."/>
            <person name="Ravi A."/>
            <person name="Getino M."/>
            <person name="Pursley I."/>
            <person name="Horton D.L."/>
            <person name="Alikhan N.F."/>
            <person name="Baker D."/>
            <person name="Gharbi K."/>
            <person name="Hall N."/>
            <person name="Watson M."/>
            <person name="Adriaenssens E.M."/>
            <person name="Foster-Nyarko E."/>
            <person name="Jarju S."/>
            <person name="Secka A."/>
            <person name="Antonio M."/>
            <person name="Oren A."/>
            <person name="Chaudhuri R.R."/>
            <person name="La Ragione R."/>
            <person name="Hildebrand F."/>
            <person name="Pallen M.J."/>
        </authorList>
    </citation>
    <scope>NUCLEOTIDE SEQUENCE</scope>
    <source>
        <strain evidence="4">ChiGjej2B2-12916</strain>
    </source>
</reference>
<feature type="compositionally biased region" description="Basic and acidic residues" evidence="1">
    <location>
        <begin position="181"/>
        <end position="191"/>
    </location>
</feature>
<dbReference type="PANTHER" id="PTHR33408:SF2">
    <property type="entry name" value="TRANSPOSASE DDE DOMAIN-CONTAINING PROTEIN"/>
    <property type="match status" value="1"/>
</dbReference>
<feature type="domain" description="Transposase DDE" evidence="3">
    <location>
        <begin position="328"/>
        <end position="447"/>
    </location>
</feature>
<protein>
    <submittedName>
        <fullName evidence="4">IS1182 family transposase</fullName>
    </submittedName>
</protein>
<dbReference type="EMBL" id="DVFO01000001">
    <property type="protein sequence ID" value="HIQ59973.1"/>
    <property type="molecule type" value="Genomic_DNA"/>
</dbReference>
<dbReference type="Pfam" id="PF13751">
    <property type="entry name" value="DDE_Tnp_1_6"/>
    <property type="match status" value="1"/>
</dbReference>
<dbReference type="InterPro" id="IPR047629">
    <property type="entry name" value="IS1182_transpos"/>
</dbReference>
<evidence type="ECO:0000259" key="2">
    <source>
        <dbReference type="Pfam" id="PF05598"/>
    </source>
</evidence>
<feature type="non-terminal residue" evidence="4">
    <location>
        <position position="464"/>
    </location>
</feature>
<sequence length="464" mass="53897">MEQWRKDSRKEAVVTDLEALVPQDHLLRKVEKVMDYEWLYEKLDPYYCHDNGRPGIDPVVLIKMALIQHLFGIPSLRQTYREIIVNLAYRWFLGYGLLEEIPHFSTVSYAFCHRFPEDLTIEIFEHILNKALNNRMVDPRTVFIDGTHIKASANKKKYQKEQVAKAAKVYAEQLREEVNAEREKLGKKPINDDDDHDDEGTSGGGMVEKTVSTTDPDAGMFIKGEHERQFAYEAHTACDRRGFILGVEVTAGNIHDSVAWDALYDEITAKFEHAKYVAMDAAYKTPWIAKKILEDGRIPIMPYTRYKGDKERYKPWEYEYDPVTDSFICPQGGVLRHTTTDKEGKRTYRTTPSKCKSCPCKFKCGANEKGQKAMTTHIWQEYLDIVEAIRKTEKGKKIYAQRKETIERVFADAKEKHAMRYTHHRGLAAVTRWVRLKYAAMNLKKLAKWSWENSILRIIFAIVP</sequence>
<feature type="domain" description="Transposase InsH N-terminal" evidence="2">
    <location>
        <begin position="16"/>
        <end position="109"/>
    </location>
</feature>
<feature type="region of interest" description="Disordered" evidence="1">
    <location>
        <begin position="181"/>
        <end position="217"/>
    </location>
</feature>
<dbReference type="InterPro" id="IPR025668">
    <property type="entry name" value="Tnp_DDE_dom"/>
</dbReference>
<comment type="caution">
    <text evidence="4">The sequence shown here is derived from an EMBL/GenBank/DDBJ whole genome shotgun (WGS) entry which is preliminary data.</text>
</comment>
<dbReference type="InterPro" id="IPR008490">
    <property type="entry name" value="Transposase_InsH_N"/>
</dbReference>
<name>A0A9D1CG85_9FIRM</name>